<comment type="caution">
    <text evidence="4">The sequence shown here is derived from an EMBL/GenBank/DDBJ whole genome shotgun (WGS) entry which is preliminary data.</text>
</comment>
<feature type="region of interest" description="Disordered" evidence="2">
    <location>
        <begin position="501"/>
        <end position="570"/>
    </location>
</feature>
<dbReference type="AlphaFoldDB" id="M8DGC9"/>
<keyword evidence="1" id="KW-0175">Coiled coil</keyword>
<dbReference type="OrthoDB" id="2657208at2"/>
<reference evidence="4 5" key="1">
    <citation type="submission" date="2013-03" db="EMBL/GenBank/DDBJ databases">
        <title>Assembly of a new bacterial strain Brevibacillus borstelensis AK1.</title>
        <authorList>
            <person name="Rajan I."/>
            <person name="PoliReddy D."/>
            <person name="Sugumar T."/>
            <person name="Rathinam K."/>
            <person name="Alqarawi S."/>
            <person name="Khalil A.B."/>
            <person name="Sivakumar N."/>
        </authorList>
    </citation>
    <scope>NUCLEOTIDE SEQUENCE [LARGE SCALE GENOMIC DNA]</scope>
    <source>
        <strain evidence="4 5">AK1</strain>
    </source>
</reference>
<dbReference type="RefSeq" id="WP_003388652.1">
    <property type="nucleotide sequence ID" value="NZ_APBN01000004.1"/>
</dbReference>
<gene>
    <name evidence="4" type="ORF">I532_12714</name>
</gene>
<dbReference type="InterPro" id="IPR003646">
    <property type="entry name" value="SH3-like_bac-type"/>
</dbReference>
<evidence type="ECO:0000313" key="5">
    <source>
        <dbReference type="Proteomes" id="UP000012081"/>
    </source>
</evidence>
<dbReference type="PATRIC" id="fig|1300222.3.peg.2657"/>
<organism evidence="4 5">
    <name type="scientific">Brevibacillus borstelensis AK1</name>
    <dbReference type="NCBI Taxonomy" id="1300222"/>
    <lineage>
        <taxon>Bacteria</taxon>
        <taxon>Bacillati</taxon>
        <taxon>Bacillota</taxon>
        <taxon>Bacilli</taxon>
        <taxon>Bacillales</taxon>
        <taxon>Paenibacillaceae</taxon>
        <taxon>Brevibacillus</taxon>
    </lineage>
</organism>
<feature type="compositionally biased region" description="Basic and acidic residues" evidence="2">
    <location>
        <begin position="522"/>
        <end position="544"/>
    </location>
</feature>
<dbReference type="EMBL" id="APBN01000004">
    <property type="protein sequence ID" value="EMT52518.1"/>
    <property type="molecule type" value="Genomic_DNA"/>
</dbReference>
<dbReference type="Pfam" id="PF08239">
    <property type="entry name" value="SH3_3"/>
    <property type="match status" value="1"/>
</dbReference>
<keyword evidence="5" id="KW-1185">Reference proteome</keyword>
<dbReference type="Proteomes" id="UP000012081">
    <property type="component" value="Unassembled WGS sequence"/>
</dbReference>
<evidence type="ECO:0000256" key="2">
    <source>
        <dbReference type="SAM" id="MobiDB-lite"/>
    </source>
</evidence>
<protein>
    <recommendedName>
        <fullName evidence="3">SH3b domain-containing protein</fullName>
    </recommendedName>
</protein>
<feature type="compositionally biased region" description="Acidic residues" evidence="2">
    <location>
        <begin position="506"/>
        <end position="521"/>
    </location>
</feature>
<evidence type="ECO:0000259" key="3">
    <source>
        <dbReference type="PROSITE" id="PS51781"/>
    </source>
</evidence>
<accession>M8DGC9</accession>
<name>M8DGC9_9BACL</name>
<sequence length="619" mass="69137">MFVSSYRKSLWVRNALLVLFIIAAVGVVWKIGFSLYKVSLYEKARGYYEENNLLLAEETFSKANGITSIRYGDEAWSRSLSGLTTIRLELESLARQADAAIKERDDARMLAIYDGYHGMKSKYVKQQEPQTVSFFKAISNRLSLESNINSYFLQAMELAKGALENNLAQKRYRNEEFIASLAAIPDEYYGGTDKKKRELTRLFRSYDEAKFAHLTAAGSFPEVTASAANSLRAYKQASIQADWLVALLERYAKEEIRSAIRQDDLPAFIALAKAYREIRDVLPSRSEALDQIDRYISSKLRQAERYVDARQYEKAIELYRELNALEDTSTLIAEAESRWVDNEPVRLLREKYPDKAYRFVMSGESLWGSQVYAVGLTEDDDPQLYLAAKMPDGNVLYLEKSVGSGVAPSKLSLSEALGEKEAPLIFLEAQGKERTYLYTGFAPDLFSSRLAKVFEIEGEGFAAENPELIIVDNPTGEGEGQIAFFKLEEKGLVYEGKKDDYLSETAEGEDNASGETGDDAQDESRQDTPQDSRHDPQNQGRGDRTPTPGKTSDGSPAAEEAPPDIANAGNAIKMYAGPGEQYEQVGQIPANGSVTILTEADGWYQVSFEGKKGWINTVP</sequence>
<feature type="domain" description="SH3b" evidence="3">
    <location>
        <begin position="563"/>
        <end position="619"/>
    </location>
</feature>
<proteinExistence type="predicted"/>
<evidence type="ECO:0000313" key="4">
    <source>
        <dbReference type="EMBL" id="EMT52518.1"/>
    </source>
</evidence>
<dbReference type="Gene3D" id="2.30.30.40">
    <property type="entry name" value="SH3 Domains"/>
    <property type="match status" value="1"/>
</dbReference>
<dbReference type="SMART" id="SM00287">
    <property type="entry name" value="SH3b"/>
    <property type="match status" value="1"/>
</dbReference>
<dbReference type="STRING" id="1300222.I532_12714"/>
<evidence type="ECO:0000256" key="1">
    <source>
        <dbReference type="SAM" id="Coils"/>
    </source>
</evidence>
<feature type="coiled-coil region" evidence="1">
    <location>
        <begin position="83"/>
        <end position="110"/>
    </location>
</feature>
<dbReference type="PROSITE" id="PS51781">
    <property type="entry name" value="SH3B"/>
    <property type="match status" value="1"/>
</dbReference>